<dbReference type="Proteomes" id="UP001447188">
    <property type="component" value="Unassembled WGS sequence"/>
</dbReference>
<feature type="region of interest" description="Disordered" evidence="1">
    <location>
        <begin position="383"/>
        <end position="407"/>
    </location>
</feature>
<feature type="region of interest" description="Disordered" evidence="1">
    <location>
        <begin position="348"/>
        <end position="370"/>
    </location>
</feature>
<sequence>MTEQAQNPRPNLLIRPPYSWWEAPPSYTPAHSHGTSNAPLTAPPSLPPSSTIDFLHPAYDYPANILFSLPTLDIPVGSSRPGVHHGTALSACMIIAANRPGRLTTSATTPSVCENTSPHLAWDSVLTHPRYYFHPEGENDPFAPPYPVVPDFRSWQFPHSQLPESWVDREYQRPPSASSAYMSLKILGRDGFCRVTGSTAGLHCSHVIPRAELDWFLANTMSVYNANTVLSPSHAIDDVSNGFALRSDLNGPCIDAGKMVIAPKEGKLVLHFLFDTDELGYLYHNRQLFPIDTLPREFLYARFAWSIFPLLGRFLNTEKNVVIARNVKSVWTHTQEYTHWANMKKVEKGEKRKRGAGGRENSGGAIPPGVVQQMEYTRGAEAKDNGVGQWKNSEHSAESWGSLSQCEPTGSDFEDGALDITGILTEYSVGGSHIEPSALAPENEDGSPADFYTEDKIFSPLQKYLTTTGETRALIRGELAEDICIARDIFPEILEGGDGALMHRDIAFYPGHRQMARLKERLRRDRGWVQSLAECNDSNTRSGKKRKVDG</sequence>
<evidence type="ECO:0000313" key="4">
    <source>
        <dbReference type="Proteomes" id="UP001447188"/>
    </source>
</evidence>
<proteinExistence type="predicted"/>
<organism evidence="3 4">
    <name type="scientific">Discina gigas</name>
    <dbReference type="NCBI Taxonomy" id="1032678"/>
    <lineage>
        <taxon>Eukaryota</taxon>
        <taxon>Fungi</taxon>
        <taxon>Dikarya</taxon>
        <taxon>Ascomycota</taxon>
        <taxon>Pezizomycotina</taxon>
        <taxon>Pezizomycetes</taxon>
        <taxon>Pezizales</taxon>
        <taxon>Discinaceae</taxon>
        <taxon>Discina</taxon>
    </lineage>
</organism>
<accession>A0ABR3GKA7</accession>
<name>A0ABR3GKA7_9PEZI</name>
<evidence type="ECO:0000313" key="3">
    <source>
        <dbReference type="EMBL" id="KAL0636373.1"/>
    </source>
</evidence>
<evidence type="ECO:0000256" key="1">
    <source>
        <dbReference type="SAM" id="MobiDB-lite"/>
    </source>
</evidence>
<keyword evidence="4" id="KW-1185">Reference proteome</keyword>
<feature type="domain" description="HNH nuclease" evidence="2">
    <location>
        <begin position="193"/>
        <end position="249"/>
    </location>
</feature>
<dbReference type="InterPro" id="IPR003615">
    <property type="entry name" value="HNH_nuc"/>
</dbReference>
<evidence type="ECO:0000259" key="2">
    <source>
        <dbReference type="Pfam" id="PF13391"/>
    </source>
</evidence>
<protein>
    <recommendedName>
        <fullName evidence="2">HNH nuclease domain-containing protein</fullName>
    </recommendedName>
</protein>
<reference evidence="3 4" key="1">
    <citation type="submission" date="2024-02" db="EMBL/GenBank/DDBJ databases">
        <title>Discinaceae phylogenomics.</title>
        <authorList>
            <person name="Dirks A.C."/>
            <person name="James T.Y."/>
        </authorList>
    </citation>
    <scope>NUCLEOTIDE SEQUENCE [LARGE SCALE GENOMIC DNA]</scope>
    <source>
        <strain evidence="3 4">ACD0624</strain>
    </source>
</reference>
<dbReference type="Pfam" id="PF13391">
    <property type="entry name" value="HNH_2"/>
    <property type="match status" value="1"/>
</dbReference>
<gene>
    <name evidence="3" type="ORF">Q9L58_004623</name>
</gene>
<comment type="caution">
    <text evidence="3">The sequence shown here is derived from an EMBL/GenBank/DDBJ whole genome shotgun (WGS) entry which is preliminary data.</text>
</comment>
<dbReference type="EMBL" id="JBBBZM010000051">
    <property type="protein sequence ID" value="KAL0636373.1"/>
    <property type="molecule type" value="Genomic_DNA"/>
</dbReference>